<organism evidence="1 2">
    <name type="scientific">Chytriomyces confervae</name>
    <dbReference type="NCBI Taxonomy" id="246404"/>
    <lineage>
        <taxon>Eukaryota</taxon>
        <taxon>Fungi</taxon>
        <taxon>Fungi incertae sedis</taxon>
        <taxon>Chytridiomycota</taxon>
        <taxon>Chytridiomycota incertae sedis</taxon>
        <taxon>Chytridiomycetes</taxon>
        <taxon>Chytridiales</taxon>
        <taxon>Chytriomycetaceae</taxon>
        <taxon>Chytriomyces</taxon>
    </lineage>
</organism>
<comment type="caution">
    <text evidence="1">The sequence shown here is derived from an EMBL/GenBank/DDBJ whole genome shotgun (WGS) entry which is preliminary data.</text>
</comment>
<sequence>MKTASACAMRVEFMSACTGGSGRFDPLRTWLSAGVEAALF</sequence>
<reference evidence="1 2" key="1">
    <citation type="journal article" date="2019" name="Sci. Rep.">
        <title>Comparative genomics of chytrid fungi reveal insights into the obligate biotrophic and pathogenic lifestyle of Synchytrium endobioticum.</title>
        <authorList>
            <person name="van de Vossenberg B.T.L.H."/>
            <person name="Warris S."/>
            <person name="Nguyen H.D.T."/>
            <person name="van Gent-Pelzer M.P.E."/>
            <person name="Joly D.L."/>
            <person name="van de Geest H.C."/>
            <person name="Bonants P.J.M."/>
            <person name="Smith D.S."/>
            <person name="Levesque C.A."/>
            <person name="van der Lee T.A.J."/>
        </authorList>
    </citation>
    <scope>NUCLEOTIDE SEQUENCE [LARGE SCALE GENOMIC DNA]</scope>
    <source>
        <strain evidence="1 2">CBS 675.73</strain>
    </source>
</reference>
<protein>
    <submittedName>
        <fullName evidence="1">Uncharacterized protein</fullName>
    </submittedName>
</protein>
<dbReference type="Proteomes" id="UP000320333">
    <property type="component" value="Unassembled WGS sequence"/>
</dbReference>
<name>A0A507FC73_9FUNG</name>
<keyword evidence="2" id="KW-1185">Reference proteome</keyword>
<proteinExistence type="predicted"/>
<dbReference type="AlphaFoldDB" id="A0A507FC73"/>
<accession>A0A507FC73</accession>
<dbReference type="EMBL" id="QEAP01000163">
    <property type="protein sequence ID" value="TPX73804.1"/>
    <property type="molecule type" value="Genomic_DNA"/>
</dbReference>
<evidence type="ECO:0000313" key="2">
    <source>
        <dbReference type="Proteomes" id="UP000320333"/>
    </source>
</evidence>
<gene>
    <name evidence="1" type="ORF">CcCBS67573_g04928</name>
</gene>
<evidence type="ECO:0000313" key="1">
    <source>
        <dbReference type="EMBL" id="TPX73804.1"/>
    </source>
</evidence>